<dbReference type="GO" id="GO:0005886">
    <property type="term" value="C:plasma membrane"/>
    <property type="evidence" value="ECO:0007669"/>
    <property type="project" value="UniProtKB-SubCell"/>
</dbReference>
<protein>
    <submittedName>
        <fullName evidence="8">Hypothetical membrane protein</fullName>
    </submittedName>
</protein>
<evidence type="ECO:0000256" key="3">
    <source>
        <dbReference type="ARBA" id="ARBA00022475"/>
    </source>
</evidence>
<evidence type="ECO:0000313" key="8">
    <source>
        <dbReference type="EMBL" id="BAH74015.1"/>
    </source>
</evidence>
<evidence type="ECO:0000256" key="2">
    <source>
        <dbReference type="ARBA" id="ARBA00007928"/>
    </source>
</evidence>
<organism evidence="8 9">
    <name type="scientific">Solidesulfovibrio magneticus (strain ATCC 700980 / DSM 13731 / RS-1)</name>
    <name type="common">Desulfovibrio magneticus</name>
    <dbReference type="NCBI Taxonomy" id="573370"/>
    <lineage>
        <taxon>Bacteria</taxon>
        <taxon>Pseudomonadati</taxon>
        <taxon>Thermodesulfobacteriota</taxon>
        <taxon>Desulfovibrionia</taxon>
        <taxon>Desulfovibrionales</taxon>
        <taxon>Desulfovibrionaceae</taxon>
        <taxon>Solidesulfovibrio</taxon>
    </lineage>
</organism>
<comment type="similarity">
    <text evidence="2">Belongs to the Rht family.</text>
</comment>
<feature type="transmembrane region" description="Helical" evidence="7">
    <location>
        <begin position="54"/>
        <end position="77"/>
    </location>
</feature>
<feature type="transmembrane region" description="Helical" evidence="7">
    <location>
        <begin position="157"/>
        <end position="177"/>
    </location>
</feature>
<feature type="transmembrane region" description="Helical" evidence="7">
    <location>
        <begin position="83"/>
        <end position="106"/>
    </location>
</feature>
<feature type="transmembrane region" description="Helical" evidence="7">
    <location>
        <begin position="197"/>
        <end position="217"/>
    </location>
</feature>
<dbReference type="Pfam" id="PF01810">
    <property type="entry name" value="LysE"/>
    <property type="match status" value="1"/>
</dbReference>
<evidence type="ECO:0000313" key="9">
    <source>
        <dbReference type="Proteomes" id="UP000009071"/>
    </source>
</evidence>
<keyword evidence="4 7" id="KW-0812">Transmembrane</keyword>
<keyword evidence="6 7" id="KW-0472">Membrane</keyword>
<evidence type="ECO:0000256" key="4">
    <source>
        <dbReference type="ARBA" id="ARBA00022692"/>
    </source>
</evidence>
<keyword evidence="5 7" id="KW-1133">Transmembrane helix</keyword>
<accession>C4XI53</accession>
<dbReference type="GO" id="GO:0042970">
    <property type="term" value="F:homoserine transmembrane transporter activity"/>
    <property type="evidence" value="ECO:0007669"/>
    <property type="project" value="TreeGrafter"/>
</dbReference>
<evidence type="ECO:0000256" key="6">
    <source>
        <dbReference type="ARBA" id="ARBA00023136"/>
    </source>
</evidence>
<dbReference type="STRING" id="573370.DMR_05240"/>
<feature type="transmembrane region" description="Helical" evidence="7">
    <location>
        <begin position="20"/>
        <end position="42"/>
    </location>
</feature>
<name>C4XI53_SOLM1</name>
<dbReference type="AlphaFoldDB" id="C4XI53"/>
<keyword evidence="9" id="KW-1185">Reference proteome</keyword>
<dbReference type="PANTHER" id="PTHR30086:SF14">
    <property type="entry name" value="HOMOSERINE_HOMOSERINE LACTONE EFFLUX PROTEIN"/>
    <property type="match status" value="1"/>
</dbReference>
<dbReference type="HOGENOM" id="CLU_079569_2_3_7"/>
<dbReference type="InterPro" id="IPR001123">
    <property type="entry name" value="LeuE-type"/>
</dbReference>
<comment type="subcellular location">
    <subcellularLocation>
        <location evidence="1">Cell membrane</location>
        <topology evidence="1">Multi-pass membrane protein</topology>
    </subcellularLocation>
</comment>
<dbReference type="eggNOG" id="COG1280">
    <property type="taxonomic scope" value="Bacteria"/>
</dbReference>
<sequence>MRPGRAAPLSREAAMDTLSYPAYLLALTAGMLTPGPAMLQALSLGLRHGARPVAAAALGNVCATLAQVAAVLAGLAFLAREPLLLRLISLAGAAYLGWLGLCLWRAPARLALPEASRASLTGLFAQGLGVAACNPKAWGFLAAMLPRFAASGAVDAATLALTAGPVCLLGFGGMMAYARFGAWLASRLASPAALRRVFRIMAVVIWACAGFFAAARFP</sequence>
<feature type="transmembrane region" description="Helical" evidence="7">
    <location>
        <begin position="118"/>
        <end position="137"/>
    </location>
</feature>
<reference evidence="8 9" key="1">
    <citation type="journal article" date="2009" name="Genome Res.">
        <title>Whole genome sequence of Desulfovibrio magneticus strain RS-1 revealed common gene clusters in magnetotactic bacteria.</title>
        <authorList>
            <person name="Nakazawa H."/>
            <person name="Arakaki A."/>
            <person name="Narita-Yamada S."/>
            <person name="Yashiro I."/>
            <person name="Jinno K."/>
            <person name="Aoki N."/>
            <person name="Tsuruyama A."/>
            <person name="Okamura Y."/>
            <person name="Tanikawa S."/>
            <person name="Fujita N."/>
            <person name="Takeyama H."/>
            <person name="Matsunaga T."/>
        </authorList>
    </citation>
    <scope>NUCLEOTIDE SEQUENCE [LARGE SCALE GENOMIC DNA]</scope>
    <source>
        <strain evidence="9">ATCC 700980 / DSM 13731 / RS-1</strain>
    </source>
</reference>
<dbReference type="Proteomes" id="UP000009071">
    <property type="component" value="Chromosome"/>
</dbReference>
<evidence type="ECO:0000256" key="7">
    <source>
        <dbReference type="SAM" id="Phobius"/>
    </source>
</evidence>
<evidence type="ECO:0000256" key="1">
    <source>
        <dbReference type="ARBA" id="ARBA00004651"/>
    </source>
</evidence>
<keyword evidence="3" id="KW-1003">Cell membrane</keyword>
<dbReference type="EMBL" id="AP010904">
    <property type="protein sequence ID" value="BAH74015.1"/>
    <property type="molecule type" value="Genomic_DNA"/>
</dbReference>
<proteinExistence type="inferred from homology"/>
<dbReference type="KEGG" id="dma:DMR_05240"/>
<dbReference type="PANTHER" id="PTHR30086">
    <property type="entry name" value="ARGININE EXPORTER PROTEIN ARGO"/>
    <property type="match status" value="1"/>
</dbReference>
<evidence type="ECO:0000256" key="5">
    <source>
        <dbReference type="ARBA" id="ARBA00022989"/>
    </source>
</evidence>
<gene>
    <name evidence="8" type="ordered locus">DMR_05240</name>
</gene>